<name>A0A7D5JRX2_9CAUD</name>
<reference evidence="1 2" key="1">
    <citation type="submission" date="2020-06" db="EMBL/GenBank/DDBJ databases">
        <title>Complete genome sequences of eight phages infecting swine Enterotoxigenic Escherichia coli.</title>
        <authorList>
            <person name="Ferreira A."/>
            <person name="Oliveira H."/>
            <person name="Silva D."/>
            <person name="Almeida C."/>
            <person name="Burgan J."/>
            <person name="Azered J."/>
            <person name="Oliveira A."/>
        </authorList>
    </citation>
    <scope>NUCLEOTIDE SEQUENCE [LARGE SCALE GENOMIC DNA]</scope>
</reference>
<accession>A0A7D5JRX2</accession>
<evidence type="ECO:0000313" key="1">
    <source>
        <dbReference type="EMBL" id="QLF81834.1"/>
    </source>
</evidence>
<organism evidence="1 2">
    <name type="scientific">Escherichia phage vB_EcoM_F1</name>
    <dbReference type="NCBI Taxonomy" id="2750846"/>
    <lineage>
        <taxon>Viruses</taxon>
        <taxon>Duplodnaviria</taxon>
        <taxon>Heunggongvirae</taxon>
        <taxon>Uroviricota</taxon>
        <taxon>Caudoviricetes</taxon>
        <taxon>Pantevenvirales</taxon>
        <taxon>Straboviridae</taxon>
        <taxon>Tevenvirinae</taxon>
        <taxon>Tequatrovirus</taxon>
        <taxon>Tequatrovirus effone</taxon>
    </lineage>
</organism>
<dbReference type="Proteomes" id="UP000515667">
    <property type="component" value="Segment"/>
</dbReference>
<keyword evidence="2" id="KW-1185">Reference proteome</keyword>
<gene>
    <name evidence="1" type="ORF">F1_0019</name>
</gene>
<evidence type="ECO:0000313" key="2">
    <source>
        <dbReference type="Proteomes" id="UP000515667"/>
    </source>
</evidence>
<dbReference type="EMBL" id="MT682712">
    <property type="protein sequence ID" value="QLF81834.1"/>
    <property type="molecule type" value="Genomic_DNA"/>
</dbReference>
<sequence>MKYSVMQLKDFKIKSMDASVRASIREELLSEGFNLSEIALYY</sequence>
<protein>
    <submittedName>
        <fullName evidence="1">Uncharacterized protein</fullName>
    </submittedName>
</protein>
<proteinExistence type="predicted"/>